<name>A0A0G4PTW7_PENC3</name>
<reference evidence="1 2" key="1">
    <citation type="journal article" date="2014" name="Nat. Commun.">
        <title>Multiple recent horizontal transfers of a large genomic region in cheese making fungi.</title>
        <authorList>
            <person name="Cheeseman K."/>
            <person name="Ropars J."/>
            <person name="Renault P."/>
            <person name="Dupont J."/>
            <person name="Gouzy J."/>
            <person name="Branca A."/>
            <person name="Abraham A.L."/>
            <person name="Ceppi M."/>
            <person name="Conseiller E."/>
            <person name="Debuchy R."/>
            <person name="Malagnac F."/>
            <person name="Goarin A."/>
            <person name="Silar P."/>
            <person name="Lacoste S."/>
            <person name="Sallet E."/>
            <person name="Bensimon A."/>
            <person name="Giraud T."/>
            <person name="Brygoo Y."/>
        </authorList>
    </citation>
    <scope>NUCLEOTIDE SEQUENCE [LARGE SCALE GENOMIC DNA]</scope>
    <source>
        <strain evidence="2">FM 013</strain>
    </source>
</reference>
<accession>A0A0G4PTW7</accession>
<sequence length="75" mass="8297">MNFGPRTEIPRLAETCVESAVFLIETCQGASQKNILLDNMCLLQAVRFAAALIVDLALFMEEGFSVELQKCSKTQ</sequence>
<dbReference type="EMBL" id="HG793170">
    <property type="protein sequence ID" value="CRL29596.1"/>
    <property type="molecule type" value="Genomic_DNA"/>
</dbReference>
<keyword evidence="2" id="KW-1185">Reference proteome</keyword>
<dbReference type="AlphaFoldDB" id="A0A0G4PTW7"/>
<protein>
    <submittedName>
        <fullName evidence="1">Str. FM013</fullName>
    </submittedName>
</protein>
<proteinExistence type="predicted"/>
<dbReference type="Proteomes" id="UP000053732">
    <property type="component" value="Unassembled WGS sequence"/>
</dbReference>
<evidence type="ECO:0000313" key="2">
    <source>
        <dbReference type="Proteomes" id="UP000053732"/>
    </source>
</evidence>
<gene>
    <name evidence="1" type="ORF">PCAMFM013_S037g000083</name>
</gene>
<organism evidence="1 2">
    <name type="scientific">Penicillium camemberti (strain FM 013)</name>
    <dbReference type="NCBI Taxonomy" id="1429867"/>
    <lineage>
        <taxon>Eukaryota</taxon>
        <taxon>Fungi</taxon>
        <taxon>Dikarya</taxon>
        <taxon>Ascomycota</taxon>
        <taxon>Pezizomycotina</taxon>
        <taxon>Eurotiomycetes</taxon>
        <taxon>Eurotiomycetidae</taxon>
        <taxon>Eurotiales</taxon>
        <taxon>Aspergillaceae</taxon>
        <taxon>Penicillium</taxon>
    </lineage>
</organism>
<evidence type="ECO:0000313" key="1">
    <source>
        <dbReference type="EMBL" id="CRL29596.1"/>
    </source>
</evidence>